<dbReference type="SUPFAM" id="SSF54403">
    <property type="entry name" value="Cystatin/monellin"/>
    <property type="match status" value="1"/>
</dbReference>
<dbReference type="CDD" id="cd00042">
    <property type="entry name" value="CY"/>
    <property type="match status" value="1"/>
</dbReference>
<comment type="subcellular location">
    <subcellularLocation>
        <location evidence="1">Secreted</location>
    </subcellularLocation>
</comment>
<evidence type="ECO:0000256" key="3">
    <source>
        <dbReference type="ARBA" id="ARBA00022525"/>
    </source>
</evidence>
<name>A0A1U7SW35_ALLSI</name>
<keyword evidence="5" id="KW-0789">Thiol protease inhibitor</keyword>
<evidence type="ECO:0000313" key="9">
    <source>
        <dbReference type="Proteomes" id="UP000189705"/>
    </source>
</evidence>
<keyword evidence="9" id="KW-1185">Reference proteome</keyword>
<sequence>MPRSSRARHCVELPCQHQGVPGAVQTPRLGLGHARHLTLADARGGAALAPISALLNRWGTLFAATMATGTRSLCLLLVGLILAGLPAPGVTMPGGIQNIPVTDPEVRAATIVAVGAFNQDSDSPFVFRAEKVISAQSQVVEGFMYYLTVELEKTLCRKGEAQDPQACPLAPADQQQGLICKFQVWSRPWLSDTRVTSQSCVPAQA</sequence>
<keyword evidence="4" id="KW-0646">Protease inhibitor</keyword>
<dbReference type="eggNOG" id="ENOG502SC50">
    <property type="taxonomic scope" value="Eukaryota"/>
</dbReference>
<evidence type="ECO:0000256" key="4">
    <source>
        <dbReference type="ARBA" id="ARBA00022690"/>
    </source>
</evidence>
<evidence type="ECO:0000256" key="2">
    <source>
        <dbReference type="ARBA" id="ARBA00009403"/>
    </source>
</evidence>
<organism evidence="9 10">
    <name type="scientific">Alligator sinensis</name>
    <name type="common">Chinese alligator</name>
    <dbReference type="NCBI Taxonomy" id="38654"/>
    <lineage>
        <taxon>Eukaryota</taxon>
        <taxon>Metazoa</taxon>
        <taxon>Chordata</taxon>
        <taxon>Craniata</taxon>
        <taxon>Vertebrata</taxon>
        <taxon>Euteleostomi</taxon>
        <taxon>Archelosauria</taxon>
        <taxon>Archosauria</taxon>
        <taxon>Crocodylia</taxon>
        <taxon>Alligatoridae</taxon>
        <taxon>Alligatorinae</taxon>
        <taxon>Alligator</taxon>
    </lineage>
</organism>
<comment type="similarity">
    <text evidence="2">Belongs to the cystatin family.</text>
</comment>
<dbReference type="InterPro" id="IPR046350">
    <property type="entry name" value="Cystatin_sf"/>
</dbReference>
<evidence type="ECO:0000259" key="8">
    <source>
        <dbReference type="SMART" id="SM00043"/>
    </source>
</evidence>
<dbReference type="FunFam" id="3.10.450.10:FF:000004">
    <property type="entry name" value="Cystatin C"/>
    <property type="match status" value="1"/>
</dbReference>
<dbReference type="Gene3D" id="3.10.450.10">
    <property type="match status" value="1"/>
</dbReference>
<dbReference type="PANTHER" id="PTHR47033:SF1">
    <property type="entry name" value="CYSTATIN-M"/>
    <property type="match status" value="1"/>
</dbReference>
<dbReference type="GeneID" id="102387417"/>
<dbReference type="SMART" id="SM00043">
    <property type="entry name" value="CY"/>
    <property type="match status" value="1"/>
</dbReference>
<dbReference type="KEGG" id="asn:102387417"/>
<dbReference type="Pfam" id="PF00031">
    <property type="entry name" value="Cystatin"/>
    <property type="match status" value="1"/>
</dbReference>
<gene>
    <name evidence="10" type="primary">LOC102387417</name>
</gene>
<proteinExistence type="inferred from homology"/>
<accession>A0A1U7SW35</accession>
<protein>
    <recommendedName>
        <fullName evidence="7">Egg-white cystatin</fullName>
    </recommendedName>
</protein>
<evidence type="ECO:0000256" key="7">
    <source>
        <dbReference type="ARBA" id="ARBA00078073"/>
    </source>
</evidence>
<evidence type="ECO:0000256" key="5">
    <source>
        <dbReference type="ARBA" id="ARBA00022704"/>
    </source>
</evidence>
<evidence type="ECO:0000313" key="10">
    <source>
        <dbReference type="RefSeq" id="XP_006039181.2"/>
    </source>
</evidence>
<dbReference type="FunCoup" id="A0A1U7SW35">
    <property type="interactions" value="2"/>
</dbReference>
<feature type="domain" description="Cystatin" evidence="8">
    <location>
        <begin position="91"/>
        <end position="201"/>
    </location>
</feature>
<dbReference type="PANTHER" id="PTHR47033">
    <property type="entry name" value="CYSTATIN-M"/>
    <property type="match status" value="1"/>
</dbReference>
<dbReference type="GO" id="GO:0004869">
    <property type="term" value="F:cysteine-type endopeptidase inhibitor activity"/>
    <property type="evidence" value="ECO:0007669"/>
    <property type="project" value="UniProtKB-KW"/>
</dbReference>
<reference evidence="10" key="1">
    <citation type="submission" date="2025-08" db="UniProtKB">
        <authorList>
            <consortium name="RefSeq"/>
        </authorList>
    </citation>
    <scope>IDENTIFICATION</scope>
</reference>
<dbReference type="InParanoid" id="A0A1U7SW35"/>
<evidence type="ECO:0000256" key="1">
    <source>
        <dbReference type="ARBA" id="ARBA00004613"/>
    </source>
</evidence>
<dbReference type="GO" id="GO:0070062">
    <property type="term" value="C:extracellular exosome"/>
    <property type="evidence" value="ECO:0007669"/>
    <property type="project" value="TreeGrafter"/>
</dbReference>
<dbReference type="Proteomes" id="UP000189705">
    <property type="component" value="Unplaced"/>
</dbReference>
<dbReference type="InterPro" id="IPR000010">
    <property type="entry name" value="Cystatin_dom"/>
</dbReference>
<dbReference type="RefSeq" id="XP_006039181.2">
    <property type="nucleotide sequence ID" value="XM_006039119.3"/>
</dbReference>
<keyword evidence="3" id="KW-0964">Secreted</keyword>
<dbReference type="AlphaFoldDB" id="A0A1U7SW35"/>
<evidence type="ECO:0000256" key="6">
    <source>
        <dbReference type="ARBA" id="ARBA00023157"/>
    </source>
</evidence>
<keyword evidence="6" id="KW-1015">Disulfide bond</keyword>